<accession>A0A9W4MJH2</accession>
<evidence type="ECO:0000256" key="1">
    <source>
        <dbReference type="SAM" id="MobiDB-lite"/>
    </source>
</evidence>
<feature type="compositionally biased region" description="Basic residues" evidence="1">
    <location>
        <begin position="95"/>
        <end position="134"/>
    </location>
</feature>
<sequence>MHRRAGIRDPGQYEGRRVPARVPARRRLRHRTGAGVRPRGDRSRRAGGGVFRATAAGRPDPAARTAVVRTRALAAADDEAAHQGRSPRHLAQFAQHRRTRRRPRRGRGRSCRRRGRHRRGRRRRPRRPPPRPRAVRLTSATAHPQAGVRHRATSAPFRGGDDPQET</sequence>
<reference evidence="2" key="1">
    <citation type="submission" date="2021-06" db="EMBL/GenBank/DDBJ databases">
        <authorList>
            <person name="Arsene-Ploetze F."/>
        </authorList>
    </citation>
    <scope>NUCLEOTIDE SEQUENCE</scope>
    <source>
        <strain evidence="2">SBRY1</strain>
    </source>
</reference>
<comment type="caution">
    <text evidence="2">The sequence shown here is derived from an EMBL/GenBank/DDBJ whole genome shotgun (WGS) entry which is preliminary data.</text>
</comment>
<evidence type="ECO:0000313" key="2">
    <source>
        <dbReference type="EMBL" id="CAG7651352.1"/>
    </source>
</evidence>
<dbReference type="AlphaFoldDB" id="A0A9W4MJH2"/>
<feature type="compositionally biased region" description="Basic residues" evidence="1">
    <location>
        <begin position="23"/>
        <end position="32"/>
    </location>
</feature>
<organism evidence="2 3">
    <name type="scientific">Actinacidiphila bryophytorum</name>
    <dbReference type="NCBI Taxonomy" id="1436133"/>
    <lineage>
        <taxon>Bacteria</taxon>
        <taxon>Bacillati</taxon>
        <taxon>Actinomycetota</taxon>
        <taxon>Actinomycetes</taxon>
        <taxon>Kitasatosporales</taxon>
        <taxon>Streptomycetaceae</taxon>
        <taxon>Actinacidiphila</taxon>
    </lineage>
</organism>
<proteinExistence type="predicted"/>
<gene>
    <name evidence="2" type="ORF">SBRY_50592</name>
</gene>
<dbReference type="EMBL" id="CAJVAX010000019">
    <property type="protein sequence ID" value="CAG7651352.1"/>
    <property type="molecule type" value="Genomic_DNA"/>
</dbReference>
<name>A0A9W4MJH2_9ACTN</name>
<keyword evidence="3" id="KW-1185">Reference proteome</keyword>
<feature type="compositionally biased region" description="Low complexity" evidence="1">
    <location>
        <begin position="62"/>
        <end position="75"/>
    </location>
</feature>
<feature type="region of interest" description="Disordered" evidence="1">
    <location>
        <begin position="1"/>
        <end position="166"/>
    </location>
</feature>
<protein>
    <submittedName>
        <fullName evidence="2">Uncharacterized protein</fullName>
    </submittedName>
</protein>
<evidence type="ECO:0000313" key="3">
    <source>
        <dbReference type="Proteomes" id="UP001153328"/>
    </source>
</evidence>
<dbReference type="Proteomes" id="UP001153328">
    <property type="component" value="Unassembled WGS sequence"/>
</dbReference>